<dbReference type="EMBL" id="JAOCAE010000021">
    <property type="protein sequence ID" value="MDH1238425.1"/>
    <property type="molecule type" value="Genomic_DNA"/>
</dbReference>
<evidence type="ECO:0000313" key="2">
    <source>
        <dbReference type="Proteomes" id="UP001158500"/>
    </source>
</evidence>
<protein>
    <submittedName>
        <fullName evidence="1">Uncharacterized protein</fullName>
    </submittedName>
</protein>
<gene>
    <name evidence="1" type="ORF">N5C32_20550</name>
</gene>
<comment type="caution">
    <text evidence="1">The sequence shown here is derived from an EMBL/GenBank/DDBJ whole genome shotgun (WGS) entry which is preliminary data.</text>
</comment>
<feature type="non-terminal residue" evidence="1">
    <location>
        <position position="196"/>
    </location>
</feature>
<proteinExistence type="predicted"/>
<evidence type="ECO:0000313" key="1">
    <source>
        <dbReference type="EMBL" id="MDH1238425.1"/>
    </source>
</evidence>
<dbReference type="Proteomes" id="UP001158500">
    <property type="component" value="Unassembled WGS sequence"/>
</dbReference>
<reference evidence="1" key="1">
    <citation type="submission" date="2022-09" db="EMBL/GenBank/DDBJ databases">
        <title>Intensive care unit water sources are persistently colonized with multi-drug resistant bacteria and are the site of extensive horizontal gene transfer of antibiotic resistance genes.</title>
        <authorList>
            <person name="Diorio-Toth L."/>
        </authorList>
    </citation>
    <scope>NUCLEOTIDE SEQUENCE</scope>
    <source>
        <strain evidence="1">GD03947</strain>
    </source>
</reference>
<name>A0AA42TIG8_STUST</name>
<accession>A0AA42TIG8</accession>
<organism evidence="1 2">
    <name type="scientific">Stutzerimonas stutzeri</name>
    <name type="common">Pseudomonas stutzeri</name>
    <dbReference type="NCBI Taxonomy" id="316"/>
    <lineage>
        <taxon>Bacteria</taxon>
        <taxon>Pseudomonadati</taxon>
        <taxon>Pseudomonadota</taxon>
        <taxon>Gammaproteobacteria</taxon>
        <taxon>Pseudomonadales</taxon>
        <taxon>Pseudomonadaceae</taxon>
        <taxon>Stutzerimonas</taxon>
    </lineage>
</organism>
<dbReference type="AlphaFoldDB" id="A0AA42TIG8"/>
<sequence>MNNIKNRLPMLNALTTLGDSTSIEGGQVVIETHNGFKITSLPKDIACALAKEILELFDIKAFFYTSHSTGIYDKKYPGLTLQLLEATSDEPYYTIFNVEITRKRSTKYGRQGELLPAGKFRVGKRSSFCNFWRSTNLALPPRLSSFHDYLGNLKNFVLIADEVANRPGRLNSQSLRALSVSADEISRRFLADNNRT</sequence>